<dbReference type="CDD" id="cd02149">
    <property type="entry name" value="NfsB-like"/>
    <property type="match status" value="1"/>
</dbReference>
<evidence type="ECO:0000256" key="1">
    <source>
        <dbReference type="ARBA" id="ARBA00007118"/>
    </source>
</evidence>
<comment type="caution">
    <text evidence="6">The sequence shown here is derived from an EMBL/GenBank/DDBJ whole genome shotgun (WGS) entry which is preliminary data.</text>
</comment>
<dbReference type="Proteomes" id="UP000232122">
    <property type="component" value="Unassembled WGS sequence"/>
</dbReference>
<name>A0A2N0BBT3_9LEPT</name>
<dbReference type="InterPro" id="IPR033878">
    <property type="entry name" value="NfsB-like"/>
</dbReference>
<dbReference type="OrthoDB" id="9812105at2"/>
<dbReference type="InterPro" id="IPR000415">
    <property type="entry name" value="Nitroreductase-like"/>
</dbReference>
<protein>
    <submittedName>
        <fullName evidence="6">NAD(P)H-dependent oxidoreductase</fullName>
    </submittedName>
</protein>
<reference evidence="6" key="1">
    <citation type="submission" date="2017-07" db="EMBL/GenBank/DDBJ databases">
        <title>Leptospira spp. isolated from tropical soils.</title>
        <authorList>
            <person name="Thibeaux R."/>
            <person name="Iraola G."/>
            <person name="Ferres I."/>
            <person name="Bierque E."/>
            <person name="Girault D."/>
            <person name="Soupe-Gilbert M.-E."/>
            <person name="Picardeau M."/>
            <person name="Goarant C."/>
        </authorList>
    </citation>
    <scope>NUCLEOTIDE SEQUENCE [LARGE SCALE GENOMIC DNA]</scope>
    <source>
        <strain evidence="6">ATI7-C-A5</strain>
    </source>
</reference>
<dbReference type="EMBL" id="NPEF02000007">
    <property type="protein sequence ID" value="MDV6235370.1"/>
    <property type="molecule type" value="Genomic_DNA"/>
</dbReference>
<evidence type="ECO:0000313" key="5">
    <source>
        <dbReference type="EMBL" id="MDV6235370.1"/>
    </source>
</evidence>
<sequence length="214" mass="24318">MDLLKQLNWRYATKRMTGEKIPPEKLERITEAIRLSASGFGLQPYQLLVIEDEELKRRIRPIAFQQPQIEESSHLLVFAAWDQVTAERIDEYLDLIVKTRGVPAESLEAFRNVMLGWMKSKSPDQNFQWTSKQTYIALGSGIVAAAMEGVDATPMEGFQPAALDEILNLKEKGLRSISLLALGYRDSANDSTLNRAKVRRAGEDFFIRYRSVPV</sequence>
<reference evidence="5" key="3">
    <citation type="submission" date="2023-10" db="EMBL/GenBank/DDBJ databases">
        <authorList>
            <person name="Picardeau M."/>
            <person name="Thibeaux R."/>
        </authorList>
    </citation>
    <scope>NUCLEOTIDE SEQUENCE</scope>
    <source>
        <strain evidence="5">ATI7-C-A5</strain>
    </source>
</reference>
<accession>A0A2N0BBT3</accession>
<evidence type="ECO:0000256" key="3">
    <source>
        <dbReference type="ARBA" id="ARBA00023002"/>
    </source>
</evidence>
<dbReference type="EMBL" id="NPEF01000033">
    <property type="protein sequence ID" value="PJZ93987.1"/>
    <property type="molecule type" value="Genomic_DNA"/>
</dbReference>
<keyword evidence="2" id="KW-0521">NADP</keyword>
<reference evidence="5 7" key="2">
    <citation type="journal article" date="2018" name="Microb. Genom.">
        <title>Deciphering the unexplored Leptospira diversity from soils uncovers genomic evolution to virulence.</title>
        <authorList>
            <person name="Thibeaux R."/>
            <person name="Iraola G."/>
            <person name="Ferres I."/>
            <person name="Bierque E."/>
            <person name="Girault D."/>
            <person name="Soupe-Gilbert M.E."/>
            <person name="Picardeau M."/>
            <person name="Goarant C."/>
        </authorList>
    </citation>
    <scope>NUCLEOTIDE SEQUENCE [LARGE SCALE GENOMIC DNA]</scope>
    <source>
        <strain evidence="5 7">ATI7-C-A5</strain>
    </source>
</reference>
<evidence type="ECO:0000313" key="7">
    <source>
        <dbReference type="Proteomes" id="UP000232122"/>
    </source>
</evidence>
<evidence type="ECO:0000313" key="6">
    <source>
        <dbReference type="EMBL" id="PJZ93987.1"/>
    </source>
</evidence>
<keyword evidence="3" id="KW-0560">Oxidoreductase</keyword>
<evidence type="ECO:0000256" key="2">
    <source>
        <dbReference type="ARBA" id="ARBA00022857"/>
    </source>
</evidence>
<organism evidence="6">
    <name type="scientific">Leptospira ellisii</name>
    <dbReference type="NCBI Taxonomy" id="2023197"/>
    <lineage>
        <taxon>Bacteria</taxon>
        <taxon>Pseudomonadati</taxon>
        <taxon>Spirochaetota</taxon>
        <taxon>Spirochaetia</taxon>
        <taxon>Leptospirales</taxon>
        <taxon>Leptospiraceae</taxon>
        <taxon>Leptospira</taxon>
    </lineage>
</organism>
<proteinExistence type="inferred from homology"/>
<dbReference type="PANTHER" id="PTHR43673">
    <property type="entry name" value="NAD(P)H NITROREDUCTASE YDGI-RELATED"/>
    <property type="match status" value="1"/>
</dbReference>
<dbReference type="RefSeq" id="WP_100764727.1">
    <property type="nucleotide sequence ID" value="NZ_NPEF02000007.1"/>
</dbReference>
<dbReference type="Gene3D" id="3.40.109.10">
    <property type="entry name" value="NADH Oxidase"/>
    <property type="match status" value="1"/>
</dbReference>
<dbReference type="GO" id="GO:0016491">
    <property type="term" value="F:oxidoreductase activity"/>
    <property type="evidence" value="ECO:0007669"/>
    <property type="project" value="UniProtKB-KW"/>
</dbReference>
<dbReference type="AlphaFoldDB" id="A0A2N0BBT3"/>
<gene>
    <name evidence="5" type="ORF">CH379_006990</name>
    <name evidence="6" type="ORF">CH379_04990</name>
</gene>
<dbReference type="Pfam" id="PF00881">
    <property type="entry name" value="Nitroreductase"/>
    <property type="match status" value="1"/>
</dbReference>
<keyword evidence="7" id="KW-1185">Reference proteome</keyword>
<dbReference type="PANTHER" id="PTHR43673:SF10">
    <property type="entry name" value="NADH DEHYDROGENASE_NAD(P)H NITROREDUCTASE XCC3605-RELATED"/>
    <property type="match status" value="1"/>
</dbReference>
<dbReference type="InterPro" id="IPR029479">
    <property type="entry name" value="Nitroreductase"/>
</dbReference>
<dbReference type="SUPFAM" id="SSF55469">
    <property type="entry name" value="FMN-dependent nitroreductase-like"/>
    <property type="match status" value="1"/>
</dbReference>
<comment type="similarity">
    <text evidence="1">Belongs to the nitroreductase family.</text>
</comment>
<evidence type="ECO:0000259" key="4">
    <source>
        <dbReference type="Pfam" id="PF00881"/>
    </source>
</evidence>
<feature type="domain" description="Nitroreductase" evidence="4">
    <location>
        <begin position="8"/>
        <end position="184"/>
    </location>
</feature>